<dbReference type="PROSITE" id="PS00061">
    <property type="entry name" value="ADH_SHORT"/>
    <property type="match status" value="1"/>
</dbReference>
<protein>
    <submittedName>
        <fullName evidence="4">NAD(P)-dependent dehydrogenase, short-chain alcohol dehydrogenase family</fullName>
    </submittedName>
</protein>
<dbReference type="EMBL" id="CYHC01000014">
    <property type="protein sequence ID" value="CUA90691.1"/>
    <property type="molecule type" value="Genomic_DNA"/>
</dbReference>
<proteinExistence type="inferred from homology"/>
<dbReference type="Pfam" id="PF13561">
    <property type="entry name" value="adh_short_C2"/>
    <property type="match status" value="1"/>
</dbReference>
<comment type="caution">
    <text evidence="4">The sequence shown here is derived from an EMBL/GenBank/DDBJ whole genome shotgun (WGS) entry which is preliminary data.</text>
</comment>
<evidence type="ECO:0000256" key="2">
    <source>
        <dbReference type="ARBA" id="ARBA00023002"/>
    </source>
</evidence>
<dbReference type="Proteomes" id="UP000182178">
    <property type="component" value="Unassembled WGS sequence"/>
</dbReference>
<dbReference type="PRINTS" id="PR00081">
    <property type="entry name" value="GDHRDH"/>
</dbReference>
<comment type="similarity">
    <text evidence="1">Belongs to the short-chain dehydrogenases/reductases (SDR) family.</text>
</comment>
<dbReference type="InterPro" id="IPR057326">
    <property type="entry name" value="KR_dom"/>
</dbReference>
<evidence type="ECO:0000313" key="5">
    <source>
        <dbReference type="Proteomes" id="UP000182178"/>
    </source>
</evidence>
<name>A0ABM9U9G3_9HYPH</name>
<evidence type="ECO:0000256" key="1">
    <source>
        <dbReference type="ARBA" id="ARBA00006484"/>
    </source>
</evidence>
<sequence>MSPRTAIITGAASGIGRECTRMLLAAGCSVVAIDLKAEAVQAAFPDAGDALRALSADIGDIARLRETVDRAVAMLGGVDALLHFAAIWTGKTWDETEPDEWERVLRINVTGTFFLARYVAEKMIPNGRGAIVLTASDSAKVGGVAGGPAYVASKGAVIGLTHSLAKALGPKGIRVNAVNPGVVRTPMTAAWPAAVKDKAIELTPLGRLAEPDDIASVACFLASEQAKFVTGEVVEVNGGFYFD</sequence>
<dbReference type="CDD" id="cd05233">
    <property type="entry name" value="SDR_c"/>
    <property type="match status" value="1"/>
</dbReference>
<evidence type="ECO:0000313" key="4">
    <source>
        <dbReference type="EMBL" id="CUA90691.1"/>
    </source>
</evidence>
<dbReference type="Gene3D" id="3.40.50.720">
    <property type="entry name" value="NAD(P)-binding Rossmann-like Domain"/>
    <property type="match status" value="1"/>
</dbReference>
<dbReference type="InterPro" id="IPR020904">
    <property type="entry name" value="Sc_DH/Rdtase_CS"/>
</dbReference>
<evidence type="ECO:0000259" key="3">
    <source>
        <dbReference type="SMART" id="SM00822"/>
    </source>
</evidence>
<dbReference type="PANTHER" id="PTHR42760">
    <property type="entry name" value="SHORT-CHAIN DEHYDROGENASES/REDUCTASES FAMILY MEMBER"/>
    <property type="match status" value="1"/>
</dbReference>
<accession>A0ABM9U9G3</accession>
<dbReference type="PRINTS" id="PR00080">
    <property type="entry name" value="SDRFAMILY"/>
</dbReference>
<gene>
    <name evidence="4" type="ORF">Ga0061061_11474</name>
</gene>
<dbReference type="SMART" id="SM00822">
    <property type="entry name" value="PKS_KR"/>
    <property type="match status" value="1"/>
</dbReference>
<dbReference type="InterPro" id="IPR036291">
    <property type="entry name" value="NAD(P)-bd_dom_sf"/>
</dbReference>
<dbReference type="InterPro" id="IPR002347">
    <property type="entry name" value="SDR_fam"/>
</dbReference>
<dbReference type="SUPFAM" id="SSF51735">
    <property type="entry name" value="NAD(P)-binding Rossmann-fold domains"/>
    <property type="match status" value="1"/>
</dbReference>
<keyword evidence="2" id="KW-0560">Oxidoreductase</keyword>
<organism evidence="4 5">
    <name type="scientific">Chelatococcus sambhunathii</name>
    <dbReference type="NCBI Taxonomy" id="363953"/>
    <lineage>
        <taxon>Bacteria</taxon>
        <taxon>Pseudomonadati</taxon>
        <taxon>Pseudomonadota</taxon>
        <taxon>Alphaproteobacteria</taxon>
        <taxon>Hyphomicrobiales</taxon>
        <taxon>Chelatococcaceae</taxon>
        <taxon>Chelatococcus</taxon>
    </lineage>
</organism>
<reference evidence="4 5" key="1">
    <citation type="submission" date="2015-08" db="EMBL/GenBank/DDBJ databases">
        <authorList>
            <person name="Varghese N."/>
        </authorList>
    </citation>
    <scope>NUCLEOTIDE SEQUENCE [LARGE SCALE GENOMIC DNA]</scope>
    <source>
        <strain evidence="4 5">DSM 18167</strain>
    </source>
</reference>
<dbReference type="RefSeq" id="WP_072249602.1">
    <property type="nucleotide sequence ID" value="NZ_CYHC01000014.1"/>
</dbReference>
<feature type="domain" description="Ketoreductase" evidence="3">
    <location>
        <begin position="4"/>
        <end position="186"/>
    </location>
</feature>
<keyword evidence="5" id="KW-1185">Reference proteome</keyword>
<dbReference type="PANTHER" id="PTHR42760:SF133">
    <property type="entry name" value="3-OXOACYL-[ACYL-CARRIER-PROTEIN] REDUCTASE"/>
    <property type="match status" value="1"/>
</dbReference>